<dbReference type="Proteomes" id="UP000789508">
    <property type="component" value="Unassembled WGS sequence"/>
</dbReference>
<name>A0A9N8ZIQ1_9GLOM</name>
<gene>
    <name evidence="1" type="ORF">ALEPTO_LOCUS3290</name>
</gene>
<keyword evidence="2" id="KW-1185">Reference proteome</keyword>
<dbReference type="AlphaFoldDB" id="A0A9N8ZIQ1"/>
<proteinExistence type="predicted"/>
<reference evidence="1" key="1">
    <citation type="submission" date="2021-06" db="EMBL/GenBank/DDBJ databases">
        <authorList>
            <person name="Kallberg Y."/>
            <person name="Tangrot J."/>
            <person name="Rosling A."/>
        </authorList>
    </citation>
    <scope>NUCLEOTIDE SEQUENCE</scope>
    <source>
        <strain evidence="1">FL130A</strain>
    </source>
</reference>
<feature type="non-terminal residue" evidence="1">
    <location>
        <position position="80"/>
    </location>
</feature>
<dbReference type="EMBL" id="CAJVPS010000595">
    <property type="protein sequence ID" value="CAG8497131.1"/>
    <property type="molecule type" value="Genomic_DNA"/>
</dbReference>
<protein>
    <submittedName>
        <fullName evidence="1">4407_t:CDS:1</fullName>
    </submittedName>
</protein>
<accession>A0A9N8ZIQ1</accession>
<sequence length="80" mass="9176">MQRKENLTPIGENKGIEIANSQLKQQSLVKIKGTLTSQIRKREEDSPYYYAFVKLKGHGADLPVIFKIKQKKCKVEPCLE</sequence>
<comment type="caution">
    <text evidence="1">The sequence shown here is derived from an EMBL/GenBank/DDBJ whole genome shotgun (WGS) entry which is preliminary data.</text>
</comment>
<evidence type="ECO:0000313" key="2">
    <source>
        <dbReference type="Proteomes" id="UP000789508"/>
    </source>
</evidence>
<organism evidence="1 2">
    <name type="scientific">Ambispora leptoticha</name>
    <dbReference type="NCBI Taxonomy" id="144679"/>
    <lineage>
        <taxon>Eukaryota</taxon>
        <taxon>Fungi</taxon>
        <taxon>Fungi incertae sedis</taxon>
        <taxon>Mucoromycota</taxon>
        <taxon>Glomeromycotina</taxon>
        <taxon>Glomeromycetes</taxon>
        <taxon>Archaeosporales</taxon>
        <taxon>Ambisporaceae</taxon>
        <taxon>Ambispora</taxon>
    </lineage>
</organism>
<evidence type="ECO:0000313" key="1">
    <source>
        <dbReference type="EMBL" id="CAG8497131.1"/>
    </source>
</evidence>